<feature type="transmembrane region" description="Helical" evidence="2">
    <location>
        <begin position="508"/>
        <end position="534"/>
    </location>
</feature>
<sequence length="546" mass="58995">MQEAISLWPLIGIAVIVVGFVLRFNPVLVVIISGIVTGVAAHMPIATILEKLGEGFLNTRNLPFILLLPLAVIGLLERHGLKERAQAWIAKIHSATAGRLLIVYLFVREATAALGLTSLGGHPQMVRPLLAPMAEGAAEKRFGPLPGNVRYRLRAMSAATDNVGLFFGEDIFVAFGAIHLHAQLYAGVGWDPDRTVAYCPVGDPDGDLRLSDPRRAPVATRSPSPARAGPDKRRTGERRCGMNFQQTYLYWLAGAVLLVVAIMSWRDKSNPRRLTTGLFWGLYGLVFLLGDWTYQLVGDKRTVNIAVGGVVVVLALIAGFGGVRLGSYHQRTQEEKTASAKRLGNKLFFPALAIPVVTVIGVLLFNNLPSWQVALFGPGNHATLITLFSMTVGTLIGLAMAIRMTHETVAQPMQEARRLLDSVGWAFILPQILAVLGLLFTAAGVGTSISWLTEHYLAVDNRFIAVAVYAIGMAVLTMVMGNAFAAFPIVTAGVGIPILVLQHGGNPAVMAAIGMFSGYCGTLMTPMAANFNIVRRRCWNCRIKTR</sequence>
<dbReference type="EMBL" id="UGKQ01000007">
    <property type="protein sequence ID" value="STS81186.1"/>
    <property type="molecule type" value="Genomic_DNA"/>
</dbReference>
<dbReference type="Proteomes" id="UP000254938">
    <property type="component" value="Unassembled WGS sequence"/>
</dbReference>
<gene>
    <name evidence="3" type="ORF">NCTC9140_02915</name>
</gene>
<organism evidence="3 4">
    <name type="scientific">Klebsiella pneumoniae</name>
    <dbReference type="NCBI Taxonomy" id="573"/>
    <lineage>
        <taxon>Bacteria</taxon>
        <taxon>Pseudomonadati</taxon>
        <taxon>Pseudomonadota</taxon>
        <taxon>Gammaproteobacteria</taxon>
        <taxon>Enterobacterales</taxon>
        <taxon>Enterobacteriaceae</taxon>
        <taxon>Klebsiella/Raoultella group</taxon>
        <taxon>Klebsiella</taxon>
        <taxon>Klebsiella pneumoniae complex</taxon>
    </lineage>
</organism>
<feature type="transmembrane region" description="Helical" evidence="2">
    <location>
        <begin position="303"/>
        <end position="326"/>
    </location>
</feature>
<feature type="transmembrane region" description="Helical" evidence="2">
    <location>
        <begin position="463"/>
        <end position="479"/>
    </location>
</feature>
<proteinExistence type="predicted"/>
<dbReference type="AlphaFoldDB" id="A0A377TQF8"/>
<feature type="transmembrane region" description="Helical" evidence="2">
    <location>
        <begin position="248"/>
        <end position="265"/>
    </location>
</feature>
<protein>
    <submittedName>
        <fullName evidence="3">Membrane protein</fullName>
    </submittedName>
</protein>
<feature type="transmembrane region" description="Helical" evidence="2">
    <location>
        <begin position="27"/>
        <end position="49"/>
    </location>
</feature>
<dbReference type="InterPro" id="IPR009323">
    <property type="entry name" value="DUF979"/>
</dbReference>
<dbReference type="Pfam" id="PF06166">
    <property type="entry name" value="DUF979"/>
    <property type="match status" value="1"/>
</dbReference>
<feature type="transmembrane region" description="Helical" evidence="2">
    <location>
        <begin position="423"/>
        <end position="443"/>
    </location>
</feature>
<evidence type="ECO:0000256" key="1">
    <source>
        <dbReference type="SAM" id="MobiDB-lite"/>
    </source>
</evidence>
<accession>A0A377TQF8</accession>
<evidence type="ECO:0000313" key="3">
    <source>
        <dbReference type="EMBL" id="STS81186.1"/>
    </source>
</evidence>
<reference evidence="3 4" key="1">
    <citation type="submission" date="2018-06" db="EMBL/GenBank/DDBJ databases">
        <authorList>
            <consortium name="Pathogen Informatics"/>
            <person name="Doyle S."/>
        </authorList>
    </citation>
    <scope>NUCLEOTIDE SEQUENCE [LARGE SCALE GENOMIC DNA]</scope>
    <source>
        <strain evidence="3 4">NCTC9140</strain>
    </source>
</reference>
<feature type="region of interest" description="Disordered" evidence="1">
    <location>
        <begin position="207"/>
        <end position="237"/>
    </location>
</feature>
<feature type="transmembrane region" description="Helical" evidence="2">
    <location>
        <begin position="277"/>
        <end position="297"/>
    </location>
</feature>
<feature type="transmembrane region" description="Helical" evidence="2">
    <location>
        <begin position="347"/>
        <end position="365"/>
    </location>
</feature>
<keyword evidence="2" id="KW-0472">Membrane</keyword>
<keyword evidence="2" id="KW-1133">Transmembrane helix</keyword>
<evidence type="ECO:0000313" key="4">
    <source>
        <dbReference type="Proteomes" id="UP000254938"/>
    </source>
</evidence>
<feature type="transmembrane region" description="Helical" evidence="2">
    <location>
        <begin position="6"/>
        <end position="22"/>
    </location>
</feature>
<dbReference type="InterPro" id="IPR010374">
    <property type="entry name" value="DUF969"/>
</dbReference>
<dbReference type="Pfam" id="PF06149">
    <property type="entry name" value="DUF969"/>
    <property type="match status" value="1"/>
</dbReference>
<name>A0A377TQF8_KLEPN</name>
<evidence type="ECO:0000256" key="2">
    <source>
        <dbReference type="SAM" id="Phobius"/>
    </source>
</evidence>
<keyword evidence="2" id="KW-0812">Transmembrane</keyword>
<feature type="transmembrane region" description="Helical" evidence="2">
    <location>
        <begin position="61"/>
        <end position="76"/>
    </location>
</feature>
<feature type="transmembrane region" description="Helical" evidence="2">
    <location>
        <begin position="484"/>
        <end position="502"/>
    </location>
</feature>
<feature type="transmembrane region" description="Helical" evidence="2">
    <location>
        <begin position="385"/>
        <end position="402"/>
    </location>
</feature>